<gene>
    <name evidence="2" type="ORF">LSAT_V11C300152360</name>
</gene>
<comment type="caution">
    <text evidence="2">The sequence shown here is derived from an EMBL/GenBank/DDBJ whole genome shotgun (WGS) entry which is preliminary data.</text>
</comment>
<dbReference type="InterPro" id="IPR036875">
    <property type="entry name" value="Znf_CCHC_sf"/>
</dbReference>
<evidence type="ECO:0008006" key="4">
    <source>
        <dbReference type="Google" id="ProtNLM"/>
    </source>
</evidence>
<name>A0A9R1VYF1_LACSA</name>
<keyword evidence="3" id="KW-1185">Reference proteome</keyword>
<feature type="compositionally biased region" description="Basic residues" evidence="1">
    <location>
        <begin position="120"/>
        <end position="133"/>
    </location>
</feature>
<feature type="compositionally biased region" description="Pro residues" evidence="1">
    <location>
        <begin position="98"/>
        <end position="118"/>
    </location>
</feature>
<feature type="compositionally biased region" description="Basic residues" evidence="1">
    <location>
        <begin position="11"/>
        <end position="28"/>
    </location>
</feature>
<feature type="compositionally biased region" description="Low complexity" evidence="1">
    <location>
        <begin position="71"/>
        <end position="97"/>
    </location>
</feature>
<evidence type="ECO:0000313" key="2">
    <source>
        <dbReference type="EMBL" id="KAJ0214936.1"/>
    </source>
</evidence>
<reference evidence="2 3" key="1">
    <citation type="journal article" date="2017" name="Nat. Commun.">
        <title>Genome assembly with in vitro proximity ligation data and whole-genome triplication in lettuce.</title>
        <authorList>
            <person name="Reyes-Chin-Wo S."/>
            <person name="Wang Z."/>
            <person name="Yang X."/>
            <person name="Kozik A."/>
            <person name="Arikit S."/>
            <person name="Song C."/>
            <person name="Xia L."/>
            <person name="Froenicke L."/>
            <person name="Lavelle D.O."/>
            <person name="Truco M.J."/>
            <person name="Xia R."/>
            <person name="Zhu S."/>
            <person name="Xu C."/>
            <person name="Xu H."/>
            <person name="Xu X."/>
            <person name="Cox K."/>
            <person name="Korf I."/>
            <person name="Meyers B.C."/>
            <person name="Michelmore R.W."/>
        </authorList>
    </citation>
    <scope>NUCLEOTIDE SEQUENCE [LARGE SCALE GENOMIC DNA]</scope>
    <source>
        <strain evidence="3">cv. Salinas</strain>
        <tissue evidence="2">Seedlings</tissue>
    </source>
</reference>
<protein>
    <recommendedName>
        <fullName evidence="4">CCHC-type domain-containing protein</fullName>
    </recommendedName>
</protein>
<feature type="compositionally biased region" description="Polar residues" evidence="1">
    <location>
        <begin position="37"/>
        <end position="47"/>
    </location>
</feature>
<dbReference type="EMBL" id="NBSK02000003">
    <property type="protein sequence ID" value="KAJ0214936.1"/>
    <property type="molecule type" value="Genomic_DNA"/>
</dbReference>
<dbReference type="GO" id="GO:0008270">
    <property type="term" value="F:zinc ion binding"/>
    <property type="evidence" value="ECO:0007669"/>
    <property type="project" value="InterPro"/>
</dbReference>
<dbReference type="GO" id="GO:0003676">
    <property type="term" value="F:nucleic acid binding"/>
    <property type="evidence" value="ECO:0007669"/>
    <property type="project" value="InterPro"/>
</dbReference>
<dbReference type="SUPFAM" id="SSF57756">
    <property type="entry name" value="Retrovirus zinc finger-like domains"/>
    <property type="match status" value="1"/>
</dbReference>
<dbReference type="AlphaFoldDB" id="A0A9R1VYF1"/>
<organism evidence="2 3">
    <name type="scientific">Lactuca sativa</name>
    <name type="common">Garden lettuce</name>
    <dbReference type="NCBI Taxonomy" id="4236"/>
    <lineage>
        <taxon>Eukaryota</taxon>
        <taxon>Viridiplantae</taxon>
        <taxon>Streptophyta</taxon>
        <taxon>Embryophyta</taxon>
        <taxon>Tracheophyta</taxon>
        <taxon>Spermatophyta</taxon>
        <taxon>Magnoliopsida</taxon>
        <taxon>eudicotyledons</taxon>
        <taxon>Gunneridae</taxon>
        <taxon>Pentapetalae</taxon>
        <taxon>asterids</taxon>
        <taxon>campanulids</taxon>
        <taxon>Asterales</taxon>
        <taxon>Asteraceae</taxon>
        <taxon>Cichorioideae</taxon>
        <taxon>Cichorieae</taxon>
        <taxon>Lactucinae</taxon>
        <taxon>Lactuca</taxon>
    </lineage>
</organism>
<accession>A0A9R1VYF1</accession>
<evidence type="ECO:0000313" key="3">
    <source>
        <dbReference type="Proteomes" id="UP000235145"/>
    </source>
</evidence>
<proteinExistence type="predicted"/>
<sequence length="181" mass="19790">MWPNVPYHKPLPPKRRRLPGRPSMKKKRDAIEREISGPSTQIVTRSGTLIRCGICKEPGHNKKKCPSNQQSNTSIPSSSKGSGAGPSSSRGSEGPSPVAQPPPPPRPAAQPPPPPPAVHVPRRRAQVGRSGKRKYFERIIKQAERTRRVGTLTRRVGVGLDRELSDQLAESEVGLDELVLE</sequence>
<dbReference type="Proteomes" id="UP000235145">
    <property type="component" value="Unassembled WGS sequence"/>
</dbReference>
<evidence type="ECO:0000256" key="1">
    <source>
        <dbReference type="SAM" id="MobiDB-lite"/>
    </source>
</evidence>
<feature type="region of interest" description="Disordered" evidence="1">
    <location>
        <begin position="1"/>
        <end position="135"/>
    </location>
</feature>